<name>E4RSA5_LEAB4</name>
<reference key="1">
    <citation type="submission" date="2010-11" db="EMBL/GenBank/DDBJ databases">
        <title>The complete genome of Leadbetterella byssophila DSM 17132.</title>
        <authorList>
            <consortium name="US DOE Joint Genome Institute (JGI-PGF)"/>
            <person name="Lucas S."/>
            <person name="Copeland A."/>
            <person name="Lapidus A."/>
            <person name="Glavina del Rio T."/>
            <person name="Dalin E."/>
            <person name="Tice H."/>
            <person name="Bruce D."/>
            <person name="Goodwin L."/>
            <person name="Pitluck S."/>
            <person name="Kyrpides N."/>
            <person name="Mavromatis K."/>
            <person name="Ivanova N."/>
            <person name="Teshima H."/>
            <person name="Brettin T."/>
            <person name="Detter J.C."/>
            <person name="Han C."/>
            <person name="Tapia R."/>
            <person name="Land M."/>
            <person name="Hauser L."/>
            <person name="Markowitz V."/>
            <person name="Cheng J.-F."/>
            <person name="Hugenholtz P."/>
            <person name="Woyke T."/>
            <person name="Wu D."/>
            <person name="Tindall B."/>
            <person name="Pomrenke H.G."/>
            <person name="Brambilla E."/>
            <person name="Klenk H.-P."/>
            <person name="Eisen J.A."/>
        </authorList>
    </citation>
    <scope>NUCLEOTIDE SEQUENCE [LARGE SCALE GENOMIC DNA]</scope>
    <source>
        <strain>DSM 17132</strain>
    </source>
</reference>
<organism evidence="3 4">
    <name type="scientific">Leadbetterella byssophila (strain DSM 17132 / JCM 16389 / KACC 11308 / NBRC 106382 / 4M15)</name>
    <dbReference type="NCBI Taxonomy" id="649349"/>
    <lineage>
        <taxon>Bacteria</taxon>
        <taxon>Pseudomonadati</taxon>
        <taxon>Bacteroidota</taxon>
        <taxon>Cytophagia</taxon>
        <taxon>Cytophagales</taxon>
        <taxon>Leadbetterellaceae</taxon>
        <taxon>Leadbetterella</taxon>
    </lineage>
</organism>
<proteinExistence type="predicted"/>
<feature type="domain" description="Gfo/Idh/MocA-like oxidoreductase C-terminal" evidence="2">
    <location>
        <begin position="130"/>
        <end position="332"/>
    </location>
</feature>
<dbReference type="PANTHER" id="PTHR43708">
    <property type="entry name" value="CONSERVED EXPRESSED OXIDOREDUCTASE (EUROFUNG)"/>
    <property type="match status" value="1"/>
</dbReference>
<protein>
    <submittedName>
        <fullName evidence="3">Oxidoreductase domain protein</fullName>
    </submittedName>
</protein>
<dbReference type="SUPFAM" id="SSF51735">
    <property type="entry name" value="NAD(P)-binding Rossmann-fold domains"/>
    <property type="match status" value="1"/>
</dbReference>
<dbReference type="Gene3D" id="3.30.360.10">
    <property type="entry name" value="Dihydrodipicolinate Reductase, domain 2"/>
    <property type="match status" value="1"/>
</dbReference>
<accession>E4RSA5</accession>
<reference evidence="3 4" key="2">
    <citation type="journal article" date="2011" name="Stand. Genomic Sci.">
        <title>Complete genome sequence of Leadbetterella byssophila type strain (4M15).</title>
        <authorList>
            <person name="Abt B."/>
            <person name="Teshima H."/>
            <person name="Lucas S."/>
            <person name="Lapidus A."/>
            <person name="Del Rio T.G."/>
            <person name="Nolan M."/>
            <person name="Tice H."/>
            <person name="Cheng J.F."/>
            <person name="Pitluck S."/>
            <person name="Liolios K."/>
            <person name="Pagani I."/>
            <person name="Ivanova N."/>
            <person name="Mavromatis K."/>
            <person name="Pati A."/>
            <person name="Tapia R."/>
            <person name="Han C."/>
            <person name="Goodwin L."/>
            <person name="Chen A."/>
            <person name="Palaniappan K."/>
            <person name="Land M."/>
            <person name="Hauser L."/>
            <person name="Chang Y.J."/>
            <person name="Jeffries C.D."/>
            <person name="Rohde M."/>
            <person name="Goker M."/>
            <person name="Tindall B.J."/>
            <person name="Detter J.C."/>
            <person name="Woyke T."/>
            <person name="Bristow J."/>
            <person name="Eisen J.A."/>
            <person name="Markowitz V."/>
            <person name="Hugenholtz P."/>
            <person name="Klenk H.P."/>
            <person name="Kyrpides N.C."/>
        </authorList>
    </citation>
    <scope>NUCLEOTIDE SEQUENCE [LARGE SCALE GENOMIC DNA]</scope>
    <source>
        <strain evidence="4">DSM 17132 / JCM 16389 / KACC 11308 / NBRC 106382 / 4M15</strain>
    </source>
</reference>
<dbReference type="InterPro" id="IPR036291">
    <property type="entry name" value="NAD(P)-bd_dom_sf"/>
</dbReference>
<keyword evidence="4" id="KW-1185">Reference proteome</keyword>
<dbReference type="InterPro" id="IPR000683">
    <property type="entry name" value="Gfo/Idh/MocA-like_OxRdtase_N"/>
</dbReference>
<dbReference type="HOGENOM" id="CLU_023194_19_1_10"/>
<evidence type="ECO:0000313" key="4">
    <source>
        <dbReference type="Proteomes" id="UP000007435"/>
    </source>
</evidence>
<dbReference type="Pfam" id="PF02894">
    <property type="entry name" value="GFO_IDH_MocA_C"/>
    <property type="match status" value="1"/>
</dbReference>
<dbReference type="SUPFAM" id="SSF55347">
    <property type="entry name" value="Glyceraldehyde-3-phosphate dehydrogenase-like, C-terminal domain"/>
    <property type="match status" value="1"/>
</dbReference>
<dbReference type="Proteomes" id="UP000007435">
    <property type="component" value="Chromosome"/>
</dbReference>
<dbReference type="Gene3D" id="3.40.50.720">
    <property type="entry name" value="NAD(P)-binding Rossmann-like Domain"/>
    <property type="match status" value="1"/>
</dbReference>
<dbReference type="KEGG" id="lby:Lbys_1027"/>
<dbReference type="OrthoDB" id="9815825at2"/>
<dbReference type="GO" id="GO:0000166">
    <property type="term" value="F:nucleotide binding"/>
    <property type="evidence" value="ECO:0007669"/>
    <property type="project" value="InterPro"/>
</dbReference>
<feature type="domain" description="Gfo/Idh/MocA-like oxidoreductase N-terminal" evidence="1">
    <location>
        <begin position="2"/>
        <end position="118"/>
    </location>
</feature>
<dbReference type="InterPro" id="IPR051317">
    <property type="entry name" value="Gfo/Idh/MocA_oxidoreduct"/>
</dbReference>
<dbReference type="STRING" id="649349.Lbys_1027"/>
<dbReference type="EMBL" id="CP002305">
    <property type="protein sequence ID" value="ADQ16757.1"/>
    <property type="molecule type" value="Genomic_DNA"/>
</dbReference>
<sequence>MIRVGLVGFGLSGRHLQAPFFLTHPDFELRSIVTSQELPLPRFQGVHRLSQWEDLLSDPEIDLVSICSPSSTHKEYAIKALQAGKHVLVEKPVAANPTDVEEMFDTARKCGKVLSVFHNRRFDSDFLTVKRVIKSGILGEILSYEAHFDRYKPELNPKAWKEAPDPTNGILYDLGAHLVDQAITLFGLPERFSGSVYTQRENSSVDDAFHLNLQMGKVQVFLRSSLLVKDQGPKYIIHGSKGSFTKYGMDVQEDHLVKGMLPVDSEFGFEPKDNRAYLRTQIHGLEIEGRIDTERGSWYHFFSALAASINGPSEPLIKFEQMHKQLEILNAVKNV</sequence>
<dbReference type="InterPro" id="IPR004104">
    <property type="entry name" value="Gfo/Idh/MocA-like_OxRdtase_C"/>
</dbReference>
<dbReference type="PANTHER" id="PTHR43708:SF7">
    <property type="entry name" value="OXIDOREDUCTASE"/>
    <property type="match status" value="1"/>
</dbReference>
<evidence type="ECO:0000313" key="3">
    <source>
        <dbReference type="EMBL" id="ADQ16757.1"/>
    </source>
</evidence>
<dbReference type="eggNOG" id="COG0673">
    <property type="taxonomic scope" value="Bacteria"/>
</dbReference>
<dbReference type="AlphaFoldDB" id="E4RSA5"/>
<evidence type="ECO:0000259" key="1">
    <source>
        <dbReference type="Pfam" id="PF01408"/>
    </source>
</evidence>
<dbReference type="Pfam" id="PF01408">
    <property type="entry name" value="GFO_IDH_MocA"/>
    <property type="match status" value="1"/>
</dbReference>
<gene>
    <name evidence="3" type="ordered locus">Lbys_1027</name>
</gene>
<dbReference type="RefSeq" id="WP_013407808.1">
    <property type="nucleotide sequence ID" value="NC_014655.1"/>
</dbReference>
<evidence type="ECO:0000259" key="2">
    <source>
        <dbReference type="Pfam" id="PF02894"/>
    </source>
</evidence>